<proteinExistence type="predicted"/>
<comment type="caution">
    <text evidence="2">The sequence shown here is derived from an EMBL/GenBank/DDBJ whole genome shotgun (WGS) entry which is preliminary data.</text>
</comment>
<evidence type="ECO:0000313" key="2">
    <source>
        <dbReference type="EMBL" id="GAA1624206.1"/>
    </source>
</evidence>
<organism evidence="2 3">
    <name type="scientific">Nonomuraea maheshkhaliensis</name>
    <dbReference type="NCBI Taxonomy" id="419590"/>
    <lineage>
        <taxon>Bacteria</taxon>
        <taxon>Bacillati</taxon>
        <taxon>Actinomycetota</taxon>
        <taxon>Actinomycetes</taxon>
        <taxon>Streptosporangiales</taxon>
        <taxon>Streptosporangiaceae</taxon>
        <taxon>Nonomuraea</taxon>
    </lineage>
</organism>
<keyword evidence="1" id="KW-0472">Membrane</keyword>
<feature type="transmembrane region" description="Helical" evidence="1">
    <location>
        <begin position="67"/>
        <end position="83"/>
    </location>
</feature>
<reference evidence="2 3" key="1">
    <citation type="journal article" date="2019" name="Int. J. Syst. Evol. Microbiol.">
        <title>The Global Catalogue of Microorganisms (GCM) 10K type strain sequencing project: providing services to taxonomists for standard genome sequencing and annotation.</title>
        <authorList>
            <consortium name="The Broad Institute Genomics Platform"/>
            <consortium name="The Broad Institute Genome Sequencing Center for Infectious Disease"/>
            <person name="Wu L."/>
            <person name="Ma J."/>
        </authorList>
    </citation>
    <scope>NUCLEOTIDE SEQUENCE [LARGE SCALE GENOMIC DNA]</scope>
    <source>
        <strain evidence="2 3">JCM 13929</strain>
    </source>
</reference>
<dbReference type="EMBL" id="BAAAMU010000011">
    <property type="protein sequence ID" value="GAA1624206.1"/>
    <property type="molecule type" value="Genomic_DNA"/>
</dbReference>
<dbReference type="Proteomes" id="UP001500064">
    <property type="component" value="Unassembled WGS sequence"/>
</dbReference>
<name>A0ABN2EZW8_9ACTN</name>
<sequence>MADVCEVTVTGADLILPPSGGIFPRAWTAWAVAVGVSFAALETAALLSTPGPKTLSAQLRRRRHLSGALIGIGAAWLVHHIILDGEETHSQG</sequence>
<feature type="transmembrane region" description="Helical" evidence="1">
    <location>
        <begin position="27"/>
        <end position="47"/>
    </location>
</feature>
<protein>
    <submittedName>
        <fullName evidence="2">Uncharacterized protein</fullName>
    </submittedName>
</protein>
<keyword evidence="1" id="KW-0812">Transmembrane</keyword>
<keyword evidence="3" id="KW-1185">Reference proteome</keyword>
<accession>A0ABN2EZW8</accession>
<evidence type="ECO:0000313" key="3">
    <source>
        <dbReference type="Proteomes" id="UP001500064"/>
    </source>
</evidence>
<gene>
    <name evidence="2" type="ORF">GCM10009733_021080</name>
</gene>
<keyword evidence="1" id="KW-1133">Transmembrane helix</keyword>
<evidence type="ECO:0000256" key="1">
    <source>
        <dbReference type="SAM" id="Phobius"/>
    </source>
</evidence>